<evidence type="ECO:0000313" key="3">
    <source>
        <dbReference type="Proteomes" id="UP000215559"/>
    </source>
</evidence>
<reference evidence="2 3" key="1">
    <citation type="submission" date="2017-07" db="EMBL/GenBank/DDBJ databases">
        <title>Recovery of genomes from metagenomes via a dereplication, aggregation, and scoring strategy.</title>
        <authorList>
            <person name="Sieber C.M."/>
            <person name="Probst A.J."/>
            <person name="Sharrar A."/>
            <person name="Thomas B.C."/>
            <person name="Hess M."/>
            <person name="Tringe S.G."/>
            <person name="Banfield J.F."/>
        </authorList>
    </citation>
    <scope>NUCLEOTIDE SEQUENCE [LARGE SCALE GENOMIC DNA]</scope>
    <source>
        <strain evidence="2">JGI_Cruoil_03_51_56</strain>
    </source>
</reference>
<gene>
    <name evidence="2" type="ORF">CH330_06110</name>
</gene>
<comment type="caution">
    <text evidence="2">The sequence shown here is derived from an EMBL/GenBank/DDBJ whole genome shotgun (WGS) entry which is preliminary data.</text>
</comment>
<organism evidence="2 3">
    <name type="scientific">candidate division WOR-3 bacterium JGI_Cruoil_03_51_56</name>
    <dbReference type="NCBI Taxonomy" id="1973747"/>
    <lineage>
        <taxon>Bacteria</taxon>
        <taxon>Bacteria division WOR-3</taxon>
    </lineage>
</organism>
<feature type="region of interest" description="Disordered" evidence="1">
    <location>
        <begin position="25"/>
        <end position="112"/>
    </location>
</feature>
<dbReference type="Proteomes" id="UP000215559">
    <property type="component" value="Unassembled WGS sequence"/>
</dbReference>
<evidence type="ECO:0000256" key="1">
    <source>
        <dbReference type="SAM" id="MobiDB-lite"/>
    </source>
</evidence>
<sequence length="185" mass="21466">MRRIVLIIILVAVVGFAGYMLLRPRGSSDDSKSALADTKGTKTKKVRQKRGRTVGRIKPKTKEQLKAERKARRKEERRRKKELKRREREKRRRLKRARKSNRRRSKRRGRKGQAYAVRAIISLGDDSYALVDSRRVGVGDVVMGRRIVAIKPDRLEVEAFGKLTTVRVGESLLPFSYSTKRRRRG</sequence>
<proteinExistence type="predicted"/>
<protein>
    <submittedName>
        <fullName evidence="2">Uncharacterized protein</fullName>
    </submittedName>
</protein>
<evidence type="ECO:0000313" key="2">
    <source>
        <dbReference type="EMBL" id="OYD15298.1"/>
    </source>
</evidence>
<accession>A0A235BSK9</accession>
<feature type="compositionally biased region" description="Basic residues" evidence="1">
    <location>
        <begin position="69"/>
        <end position="111"/>
    </location>
</feature>
<dbReference type="AlphaFoldDB" id="A0A235BSK9"/>
<feature type="compositionally biased region" description="Basic residues" evidence="1">
    <location>
        <begin position="41"/>
        <end position="59"/>
    </location>
</feature>
<name>A0A235BSK9_UNCW3</name>
<dbReference type="EMBL" id="NOZP01000113">
    <property type="protein sequence ID" value="OYD15298.1"/>
    <property type="molecule type" value="Genomic_DNA"/>
</dbReference>